<evidence type="ECO:0000256" key="5">
    <source>
        <dbReference type="ARBA" id="ARBA00023004"/>
    </source>
</evidence>
<dbReference type="InterPro" id="IPR036396">
    <property type="entry name" value="Cyt_P450_sf"/>
</dbReference>
<dbReference type="PRINTS" id="PR00463">
    <property type="entry name" value="EP450I"/>
</dbReference>
<dbReference type="PROSITE" id="PS50280">
    <property type="entry name" value="SET"/>
    <property type="match status" value="1"/>
</dbReference>
<keyword evidence="5 6" id="KW-0408">Iron</keyword>
<dbReference type="GO" id="GO:0020037">
    <property type="term" value="F:heme binding"/>
    <property type="evidence" value="ECO:0007669"/>
    <property type="project" value="InterPro"/>
</dbReference>
<accession>A0AAD9SBB3</accession>
<dbReference type="AlphaFoldDB" id="A0AAD9SBB3"/>
<dbReference type="Pfam" id="PF00067">
    <property type="entry name" value="p450"/>
    <property type="match status" value="1"/>
</dbReference>
<dbReference type="SUPFAM" id="SSF82199">
    <property type="entry name" value="SET domain"/>
    <property type="match status" value="1"/>
</dbReference>
<evidence type="ECO:0000256" key="7">
    <source>
        <dbReference type="SAM" id="MobiDB-lite"/>
    </source>
</evidence>
<dbReference type="InterPro" id="IPR050121">
    <property type="entry name" value="Cytochrome_P450_monoxygenase"/>
</dbReference>
<dbReference type="Pfam" id="PF00856">
    <property type="entry name" value="SET"/>
    <property type="match status" value="1"/>
</dbReference>
<dbReference type="Gene3D" id="1.10.630.10">
    <property type="entry name" value="Cytochrome P450"/>
    <property type="match status" value="1"/>
</dbReference>
<comment type="caution">
    <text evidence="9">The sequence shown here is derived from an EMBL/GenBank/DDBJ whole genome shotgun (WGS) entry which is preliminary data.</text>
</comment>
<dbReference type="GO" id="GO:0005506">
    <property type="term" value="F:iron ion binding"/>
    <property type="evidence" value="ECO:0007669"/>
    <property type="project" value="InterPro"/>
</dbReference>
<dbReference type="PROSITE" id="PS00086">
    <property type="entry name" value="CYTOCHROME_P450"/>
    <property type="match status" value="1"/>
</dbReference>
<evidence type="ECO:0000313" key="10">
    <source>
        <dbReference type="Proteomes" id="UP001265746"/>
    </source>
</evidence>
<dbReference type="PANTHER" id="PTHR24305:SF232">
    <property type="entry name" value="P450, PUTATIVE (EUROFUNG)-RELATED"/>
    <property type="match status" value="1"/>
</dbReference>
<feature type="compositionally biased region" description="Basic and acidic residues" evidence="7">
    <location>
        <begin position="305"/>
        <end position="314"/>
    </location>
</feature>
<evidence type="ECO:0000256" key="4">
    <source>
        <dbReference type="ARBA" id="ARBA00022723"/>
    </source>
</evidence>
<proteinExistence type="inferred from homology"/>
<sequence length="856" mass="96367">MAGLAGLPDLDTLPVFQYYDEQQDTLIDIVSDDNTHPRVIEDYVLDPVDWQVNNRGLDRGDGMGPPNGVDTIPDILGHNIDDLVCFVCEQAGSACDGQNCIEIAKFDFEDTADTKLQIRQARWGYGVFAWARIPRGTLIGEYLGRLMPLDYAHALDNRYIFTVENRADSNAEMYGNITRYVNHHCDCNTEPMIAMYGKRAVMVFETTRDVAAGEEITIDYGPTYFNADQPCQCDAFPYPHTSEEYRRRVNPDGTVDATGVGTYGGFKGKVGRGRTEQPQAGEAGSVQTRRAKRKLRTLGEAAAAPEEKQRRVSDGSRTYRGRLTKPKLIARIFDVATTSAIDMEANTVFRRLWSGGSQELVMSLVLFTAALGIIRVLLIRYRPGLRRIPGPFLASISNLDRLWSCFGGQQMNYHLKLHDKYGPLVRIGPKHVSFSDGSLIPLLYGISTRFWKSEFYDMFNLDGTTTTFSERDEMKHRVKKRPVAAAYSMSTMKELEPMNDECSGILTEKLEGLVGNDIDLGEWLHWYAFDVITSIAFSNRLGFMESESDVQGIIHALSTRLKYVSTIGQAPYLHQYLSGNRLVSWVTSFLRDTDSLNPTKYLIGFIVQQVQRRQSKDPNTMELNDLLGRFKRFKDGEKVMDDSDLMAHAAANVLAGSDTTAASLRALFYNLCRNREAHDKLLAEIDEAERNGQLSEPVTFEEAQQLKYFQAVVKEALRMHPAVGLLLERAVPTGGAEIGGVWLPEGTVVGINPWVAARDRSVYGKDAYTFRPERWLEADTAQLRLMERNFLAFGGGSRTCLGKNVSLLEISKLVPQLLRTFDFELADPTKEWTLHDYWFVWQTGLICSVIRRTKSD</sequence>
<feature type="region of interest" description="Disordered" evidence="7">
    <location>
        <begin position="266"/>
        <end position="316"/>
    </location>
</feature>
<evidence type="ECO:0000313" key="9">
    <source>
        <dbReference type="EMBL" id="KAK2604127.1"/>
    </source>
</evidence>
<evidence type="ECO:0000256" key="6">
    <source>
        <dbReference type="PIRSR" id="PIRSR602401-1"/>
    </source>
</evidence>
<protein>
    <recommendedName>
        <fullName evidence="8">SET domain-containing protein</fullName>
    </recommendedName>
</protein>
<dbReference type="InterPro" id="IPR001214">
    <property type="entry name" value="SET_dom"/>
</dbReference>
<dbReference type="SMART" id="SM00317">
    <property type="entry name" value="SET"/>
    <property type="match status" value="1"/>
</dbReference>
<dbReference type="Proteomes" id="UP001265746">
    <property type="component" value="Unassembled WGS sequence"/>
</dbReference>
<dbReference type="Gene3D" id="2.170.270.10">
    <property type="entry name" value="SET domain"/>
    <property type="match status" value="1"/>
</dbReference>
<organism evidence="9 10">
    <name type="scientific">Phomopsis amygdali</name>
    <name type="common">Fusicoccum amygdali</name>
    <dbReference type="NCBI Taxonomy" id="1214568"/>
    <lineage>
        <taxon>Eukaryota</taxon>
        <taxon>Fungi</taxon>
        <taxon>Dikarya</taxon>
        <taxon>Ascomycota</taxon>
        <taxon>Pezizomycotina</taxon>
        <taxon>Sordariomycetes</taxon>
        <taxon>Sordariomycetidae</taxon>
        <taxon>Diaporthales</taxon>
        <taxon>Diaporthaceae</taxon>
        <taxon>Diaporthe</taxon>
    </lineage>
</organism>
<evidence type="ECO:0000256" key="3">
    <source>
        <dbReference type="ARBA" id="ARBA00022617"/>
    </source>
</evidence>
<dbReference type="PRINTS" id="PR00385">
    <property type="entry name" value="P450"/>
</dbReference>
<reference evidence="9" key="1">
    <citation type="submission" date="2023-06" db="EMBL/GenBank/DDBJ databases">
        <authorList>
            <person name="Noh H."/>
        </authorList>
    </citation>
    <scope>NUCLEOTIDE SEQUENCE</scope>
    <source>
        <strain evidence="9">DUCC20226</strain>
    </source>
</reference>
<dbReference type="InterPro" id="IPR002401">
    <property type="entry name" value="Cyt_P450_E_grp-I"/>
</dbReference>
<comment type="similarity">
    <text evidence="2">Belongs to the cytochrome P450 family.</text>
</comment>
<evidence type="ECO:0000259" key="8">
    <source>
        <dbReference type="PROSITE" id="PS50280"/>
    </source>
</evidence>
<dbReference type="GO" id="GO:0004497">
    <property type="term" value="F:monooxygenase activity"/>
    <property type="evidence" value="ECO:0007669"/>
    <property type="project" value="InterPro"/>
</dbReference>
<dbReference type="InterPro" id="IPR017972">
    <property type="entry name" value="Cyt_P450_CS"/>
</dbReference>
<comment type="cofactor">
    <cofactor evidence="1 6">
        <name>heme</name>
        <dbReference type="ChEBI" id="CHEBI:30413"/>
    </cofactor>
</comment>
<feature type="binding site" description="axial binding residue" evidence="6">
    <location>
        <position position="800"/>
    </location>
    <ligand>
        <name>heme</name>
        <dbReference type="ChEBI" id="CHEBI:30413"/>
    </ligand>
    <ligandPart>
        <name>Fe</name>
        <dbReference type="ChEBI" id="CHEBI:18248"/>
    </ligandPart>
</feature>
<evidence type="ECO:0000256" key="1">
    <source>
        <dbReference type="ARBA" id="ARBA00001971"/>
    </source>
</evidence>
<dbReference type="CDD" id="cd11060">
    <property type="entry name" value="CYP57A1-like"/>
    <property type="match status" value="1"/>
</dbReference>
<dbReference type="InterPro" id="IPR001128">
    <property type="entry name" value="Cyt_P450"/>
</dbReference>
<dbReference type="InterPro" id="IPR046341">
    <property type="entry name" value="SET_dom_sf"/>
</dbReference>
<dbReference type="FunFam" id="1.10.630.10:FF:000050">
    <property type="entry name" value="Cytochrome P450 monooxygenase"/>
    <property type="match status" value="1"/>
</dbReference>
<dbReference type="GO" id="GO:0016705">
    <property type="term" value="F:oxidoreductase activity, acting on paired donors, with incorporation or reduction of molecular oxygen"/>
    <property type="evidence" value="ECO:0007669"/>
    <property type="project" value="InterPro"/>
</dbReference>
<dbReference type="PANTHER" id="PTHR24305">
    <property type="entry name" value="CYTOCHROME P450"/>
    <property type="match status" value="1"/>
</dbReference>
<dbReference type="SUPFAM" id="SSF48264">
    <property type="entry name" value="Cytochrome P450"/>
    <property type="match status" value="1"/>
</dbReference>
<name>A0AAD9SBB3_PHOAM</name>
<gene>
    <name evidence="9" type="ORF">N8I77_007082</name>
</gene>
<dbReference type="EMBL" id="JAUJFL010000004">
    <property type="protein sequence ID" value="KAK2604127.1"/>
    <property type="molecule type" value="Genomic_DNA"/>
</dbReference>
<feature type="domain" description="SET" evidence="8">
    <location>
        <begin position="99"/>
        <end position="221"/>
    </location>
</feature>
<keyword evidence="4 6" id="KW-0479">Metal-binding</keyword>
<keyword evidence="3 6" id="KW-0349">Heme</keyword>
<keyword evidence="10" id="KW-1185">Reference proteome</keyword>
<evidence type="ECO:0000256" key="2">
    <source>
        <dbReference type="ARBA" id="ARBA00010617"/>
    </source>
</evidence>